<name>A0AAD7DG42_MYCRO</name>
<feature type="coiled-coil region" evidence="1">
    <location>
        <begin position="271"/>
        <end position="298"/>
    </location>
</feature>
<reference evidence="3" key="1">
    <citation type="submission" date="2023-03" db="EMBL/GenBank/DDBJ databases">
        <title>Massive genome expansion in bonnet fungi (Mycena s.s.) driven by repeated elements and novel gene families across ecological guilds.</title>
        <authorList>
            <consortium name="Lawrence Berkeley National Laboratory"/>
            <person name="Harder C.B."/>
            <person name="Miyauchi S."/>
            <person name="Viragh M."/>
            <person name="Kuo A."/>
            <person name="Thoen E."/>
            <person name="Andreopoulos B."/>
            <person name="Lu D."/>
            <person name="Skrede I."/>
            <person name="Drula E."/>
            <person name="Henrissat B."/>
            <person name="Morin E."/>
            <person name="Kohler A."/>
            <person name="Barry K."/>
            <person name="LaButti K."/>
            <person name="Morin E."/>
            <person name="Salamov A."/>
            <person name="Lipzen A."/>
            <person name="Mereny Z."/>
            <person name="Hegedus B."/>
            <person name="Baldrian P."/>
            <person name="Stursova M."/>
            <person name="Weitz H."/>
            <person name="Taylor A."/>
            <person name="Grigoriev I.V."/>
            <person name="Nagy L.G."/>
            <person name="Martin F."/>
            <person name="Kauserud H."/>
        </authorList>
    </citation>
    <scope>NUCLEOTIDE SEQUENCE</scope>
    <source>
        <strain evidence="3">CBHHK067</strain>
    </source>
</reference>
<feature type="transmembrane region" description="Helical" evidence="2">
    <location>
        <begin position="241"/>
        <end position="262"/>
    </location>
</feature>
<dbReference type="EMBL" id="JARKIE010000065">
    <property type="protein sequence ID" value="KAJ7690383.1"/>
    <property type="molecule type" value="Genomic_DNA"/>
</dbReference>
<proteinExistence type="predicted"/>
<dbReference type="Gene3D" id="1.20.1170.10">
    <property type="match status" value="1"/>
</dbReference>
<evidence type="ECO:0000256" key="2">
    <source>
        <dbReference type="SAM" id="Phobius"/>
    </source>
</evidence>
<sequence length="369" mass="39271">MLSDLPPNYTVSDLPSYDHAAVTKAFNALSADDKAKLCAGIARAASDTQAVPHIEAAGKTAAQAIKDIDNLFLSLVSTLGGFGDAGKQVLADCKSLQTTFQTVARSSRDHAITIAAYADKFDTDTVPFCGDKDITVADRKKEIKSFIEAGKEHQKVGDKLNTDFANLKKAFETFTGTLIKWAKDREGVDAAKIATLRTDIQALDKQIGDLDVAIAAVSAALAATLPVTGLLALAFPVAAPFIVAGGCVLAAVEVAALTGLLIGKNGLVTDKKAKKQEIVTLQKEVSDIKALRTKAEHENALPTFNDNIEVLQAVWVHVRNDAALIVSYLETADSKAEYPKYMKIAIEKGVIAYTAMSKYLKAYANGIVV</sequence>
<gene>
    <name evidence="3" type="ORF">B0H17DRAFT_1289989</name>
</gene>
<keyword evidence="1" id="KW-0175">Coiled coil</keyword>
<accession>A0AAD7DG42</accession>
<evidence type="ECO:0000313" key="4">
    <source>
        <dbReference type="Proteomes" id="UP001221757"/>
    </source>
</evidence>
<keyword evidence="4" id="KW-1185">Reference proteome</keyword>
<keyword evidence="2" id="KW-0472">Membrane</keyword>
<evidence type="ECO:0000256" key="1">
    <source>
        <dbReference type="SAM" id="Coils"/>
    </source>
</evidence>
<dbReference type="AlphaFoldDB" id="A0AAD7DG42"/>
<comment type="caution">
    <text evidence="3">The sequence shown here is derived from an EMBL/GenBank/DDBJ whole genome shotgun (WGS) entry which is preliminary data.</text>
</comment>
<dbReference type="Proteomes" id="UP001221757">
    <property type="component" value="Unassembled WGS sequence"/>
</dbReference>
<keyword evidence="2" id="KW-0812">Transmembrane</keyword>
<organism evidence="3 4">
    <name type="scientific">Mycena rosella</name>
    <name type="common">Pink bonnet</name>
    <name type="synonym">Agaricus rosellus</name>
    <dbReference type="NCBI Taxonomy" id="1033263"/>
    <lineage>
        <taxon>Eukaryota</taxon>
        <taxon>Fungi</taxon>
        <taxon>Dikarya</taxon>
        <taxon>Basidiomycota</taxon>
        <taxon>Agaricomycotina</taxon>
        <taxon>Agaricomycetes</taxon>
        <taxon>Agaricomycetidae</taxon>
        <taxon>Agaricales</taxon>
        <taxon>Marasmiineae</taxon>
        <taxon>Mycenaceae</taxon>
        <taxon>Mycena</taxon>
    </lineage>
</organism>
<feature type="transmembrane region" description="Helical" evidence="2">
    <location>
        <begin position="212"/>
        <end position="235"/>
    </location>
</feature>
<protein>
    <submittedName>
        <fullName evidence="3">Uncharacterized protein</fullName>
    </submittedName>
</protein>
<keyword evidence="2" id="KW-1133">Transmembrane helix</keyword>
<evidence type="ECO:0000313" key="3">
    <source>
        <dbReference type="EMBL" id="KAJ7690383.1"/>
    </source>
</evidence>